<keyword evidence="2" id="KW-0732">Signal</keyword>
<keyword evidence="4" id="KW-1185">Reference proteome</keyword>
<dbReference type="AlphaFoldDB" id="A0A0L0GDY8"/>
<evidence type="ECO:0008006" key="5">
    <source>
        <dbReference type="Google" id="ProtNLM"/>
    </source>
</evidence>
<proteinExistence type="predicted"/>
<keyword evidence="1" id="KW-0175">Coiled coil</keyword>
<accession>A0A0L0GDY8</accession>
<sequence length="216" mass="25068">MHIYKLLLSCVAVTTAVAMPLRSQKPSAIGEDVGKFWQHFGEEMVHMGEMEGQQRASTHTQVFTDRPLATKKTQAVKDVGAYWAHIGEEMGRKWAAFVERRAMEAEEQARKELQAVRAEQVEAMKRAEYEQHRKQTAAEKMMAHERAAALRRHQMRLRKEYMQQQQQEQLEEIETRAQYAMYRAAAAVRHLVNDMTCIIKKMIHKFSALLVSAFNY</sequence>
<evidence type="ECO:0000313" key="4">
    <source>
        <dbReference type="Proteomes" id="UP000054560"/>
    </source>
</evidence>
<evidence type="ECO:0000256" key="1">
    <source>
        <dbReference type="SAM" id="Coils"/>
    </source>
</evidence>
<dbReference type="GeneID" id="25901132"/>
<gene>
    <name evidence="3" type="ORF">SARC_00628</name>
</gene>
<reference evidence="3 4" key="1">
    <citation type="submission" date="2011-02" db="EMBL/GenBank/DDBJ databases">
        <title>The Genome Sequence of Sphaeroforma arctica JP610.</title>
        <authorList>
            <consortium name="The Broad Institute Genome Sequencing Platform"/>
            <person name="Russ C."/>
            <person name="Cuomo C."/>
            <person name="Young S.K."/>
            <person name="Zeng Q."/>
            <person name="Gargeya S."/>
            <person name="Alvarado L."/>
            <person name="Berlin A."/>
            <person name="Chapman S.B."/>
            <person name="Chen Z."/>
            <person name="Freedman E."/>
            <person name="Gellesch M."/>
            <person name="Goldberg J."/>
            <person name="Griggs A."/>
            <person name="Gujja S."/>
            <person name="Heilman E."/>
            <person name="Heiman D."/>
            <person name="Howarth C."/>
            <person name="Mehta T."/>
            <person name="Neiman D."/>
            <person name="Pearson M."/>
            <person name="Roberts A."/>
            <person name="Saif S."/>
            <person name="Shea T."/>
            <person name="Shenoy N."/>
            <person name="Sisk P."/>
            <person name="Stolte C."/>
            <person name="Sykes S."/>
            <person name="White J."/>
            <person name="Yandava C."/>
            <person name="Burger G."/>
            <person name="Gray M.W."/>
            <person name="Holland P.W.H."/>
            <person name="King N."/>
            <person name="Lang F.B.F."/>
            <person name="Roger A.J."/>
            <person name="Ruiz-Trillo I."/>
            <person name="Haas B."/>
            <person name="Nusbaum C."/>
            <person name="Birren B."/>
        </authorList>
    </citation>
    <scope>NUCLEOTIDE SEQUENCE [LARGE SCALE GENOMIC DNA]</scope>
    <source>
        <strain evidence="3 4">JP610</strain>
    </source>
</reference>
<dbReference type="RefSeq" id="XP_014161144.1">
    <property type="nucleotide sequence ID" value="XM_014305669.1"/>
</dbReference>
<evidence type="ECO:0000313" key="3">
    <source>
        <dbReference type="EMBL" id="KNC87242.1"/>
    </source>
</evidence>
<feature type="signal peptide" evidence="2">
    <location>
        <begin position="1"/>
        <end position="18"/>
    </location>
</feature>
<name>A0A0L0GDY8_9EUKA</name>
<evidence type="ECO:0000256" key="2">
    <source>
        <dbReference type="SAM" id="SignalP"/>
    </source>
</evidence>
<dbReference type="EMBL" id="KQ241617">
    <property type="protein sequence ID" value="KNC87242.1"/>
    <property type="molecule type" value="Genomic_DNA"/>
</dbReference>
<protein>
    <recommendedName>
        <fullName evidence="5">ATPase family AAA domain-containing protein</fullName>
    </recommendedName>
</protein>
<organism evidence="3 4">
    <name type="scientific">Sphaeroforma arctica JP610</name>
    <dbReference type="NCBI Taxonomy" id="667725"/>
    <lineage>
        <taxon>Eukaryota</taxon>
        <taxon>Ichthyosporea</taxon>
        <taxon>Ichthyophonida</taxon>
        <taxon>Sphaeroforma</taxon>
    </lineage>
</organism>
<feature type="coiled-coil region" evidence="1">
    <location>
        <begin position="95"/>
        <end position="167"/>
    </location>
</feature>
<dbReference type="Proteomes" id="UP000054560">
    <property type="component" value="Unassembled WGS sequence"/>
</dbReference>
<feature type="chain" id="PRO_5005539373" description="ATPase family AAA domain-containing protein" evidence="2">
    <location>
        <begin position="19"/>
        <end position="216"/>
    </location>
</feature>